<organism evidence="4 5">
    <name type="scientific">Candidatus Phycosocius bacilliformis</name>
    <dbReference type="NCBI Taxonomy" id="1445552"/>
    <lineage>
        <taxon>Bacteria</taxon>
        <taxon>Pseudomonadati</taxon>
        <taxon>Pseudomonadota</taxon>
        <taxon>Alphaproteobacteria</taxon>
        <taxon>Caulobacterales</taxon>
        <taxon>Caulobacterales incertae sedis</taxon>
        <taxon>Candidatus Phycosocius</taxon>
    </lineage>
</organism>
<dbReference type="Gene3D" id="3.90.245.10">
    <property type="entry name" value="Ribonucleoside hydrolase-like"/>
    <property type="match status" value="1"/>
</dbReference>
<keyword evidence="5" id="KW-1185">Reference proteome</keyword>
<dbReference type="OrthoDB" id="9797882at2"/>
<dbReference type="Proteomes" id="UP000245086">
    <property type="component" value="Unassembled WGS sequence"/>
</dbReference>
<dbReference type="InterPro" id="IPR036452">
    <property type="entry name" value="Ribo_hydro-like"/>
</dbReference>
<dbReference type="GO" id="GO:0045437">
    <property type="term" value="F:uridine nucleosidase activity"/>
    <property type="evidence" value="ECO:0007669"/>
    <property type="project" value="UniProtKB-ARBA"/>
</dbReference>
<evidence type="ECO:0000256" key="2">
    <source>
        <dbReference type="ARBA" id="ARBA00023295"/>
    </source>
</evidence>
<feature type="domain" description="Inosine/uridine-preferring nucleoside hydrolase" evidence="3">
    <location>
        <begin position="10"/>
        <end position="314"/>
    </location>
</feature>
<dbReference type="AlphaFoldDB" id="A0A2P2ED61"/>
<dbReference type="InterPro" id="IPR001910">
    <property type="entry name" value="Inosine/uridine_hydrolase_dom"/>
</dbReference>
<dbReference type="PANTHER" id="PTHR12304:SF4">
    <property type="entry name" value="URIDINE NUCLEOSIDASE"/>
    <property type="match status" value="1"/>
</dbReference>
<dbReference type="PROSITE" id="PS01247">
    <property type="entry name" value="IUNH"/>
    <property type="match status" value="1"/>
</dbReference>
<evidence type="ECO:0000259" key="3">
    <source>
        <dbReference type="Pfam" id="PF01156"/>
    </source>
</evidence>
<evidence type="ECO:0000256" key="1">
    <source>
        <dbReference type="ARBA" id="ARBA00022801"/>
    </source>
</evidence>
<comment type="caution">
    <text evidence="4">The sequence shown here is derived from an EMBL/GenBank/DDBJ whole genome shotgun (WGS) entry which is preliminary data.</text>
</comment>
<dbReference type="Pfam" id="PF01156">
    <property type="entry name" value="IU_nuc_hydro"/>
    <property type="match status" value="1"/>
</dbReference>
<dbReference type="GO" id="GO:0005829">
    <property type="term" value="C:cytosol"/>
    <property type="evidence" value="ECO:0007669"/>
    <property type="project" value="TreeGrafter"/>
</dbReference>
<name>A0A2P2ED61_9PROT</name>
<proteinExistence type="predicted"/>
<sequence length="323" mass="34476">MTHHRAPISLLIDCDPGVDDAVALALALAAPDRVTLLGITTTAGNVDLRRTTRNACLIREIAGRLDVPVHSGHARPMTREPVIADDFHGPDGLGHYPITPLESGPSSEDAISFLIQTIDSHPAGTIDLAVTGPMTNIAVLIRQAPEVAKRLRQIIIMGGARREGGNITASAEYNVYADPEAADICLNSGCKLIILGLDATHQVRGTQGWIDAINALNTPLATLVAEMLAFSNALPANLVDTAEPDKPAPGAPLHDPCVIAYLLVPEAFTCQPCQIRVETQSELTRGHTAVEFRHQIADGFNALWVTQIDATAVLDLLLKYLAR</sequence>
<evidence type="ECO:0000313" key="4">
    <source>
        <dbReference type="EMBL" id="GBF59003.1"/>
    </source>
</evidence>
<dbReference type="SUPFAM" id="SSF53590">
    <property type="entry name" value="Nucleoside hydrolase"/>
    <property type="match status" value="1"/>
</dbReference>
<dbReference type="RefSeq" id="WP_108985859.1">
    <property type="nucleotide sequence ID" value="NZ_BFBR01000009.1"/>
</dbReference>
<evidence type="ECO:0000313" key="5">
    <source>
        <dbReference type="Proteomes" id="UP000245086"/>
    </source>
</evidence>
<dbReference type="EMBL" id="BFBR01000009">
    <property type="protein sequence ID" value="GBF59003.1"/>
    <property type="molecule type" value="Genomic_DNA"/>
</dbReference>
<dbReference type="GO" id="GO:0008477">
    <property type="term" value="F:purine nucleosidase activity"/>
    <property type="evidence" value="ECO:0007669"/>
    <property type="project" value="TreeGrafter"/>
</dbReference>
<accession>A0A2P2ED61</accession>
<dbReference type="PANTHER" id="PTHR12304">
    <property type="entry name" value="INOSINE-URIDINE PREFERRING NUCLEOSIDE HYDROLASE"/>
    <property type="match status" value="1"/>
</dbReference>
<reference evidence="4" key="1">
    <citation type="journal article" date="2018" name="Genome Announc.">
        <title>Draft Genome Sequence of "Candidatus Phycosocius bacilliformis," an Alphaproteobacterial Ectosymbiont of the Hydrocarbon-Producing Green Alga Botryococcus braunii.</title>
        <authorList>
            <person name="Tanabe Y."/>
            <person name="Yamaguchi H."/>
            <person name="Watanabe M.M."/>
        </authorList>
    </citation>
    <scope>NUCLEOTIDE SEQUENCE [LARGE SCALE GENOMIC DNA]</scope>
    <source>
        <strain evidence="4">BOTRYCO-2</strain>
    </source>
</reference>
<dbReference type="GO" id="GO:0006152">
    <property type="term" value="P:purine nucleoside catabolic process"/>
    <property type="evidence" value="ECO:0007669"/>
    <property type="project" value="TreeGrafter"/>
</dbReference>
<keyword evidence="1 4" id="KW-0378">Hydrolase</keyword>
<protein>
    <submittedName>
        <fullName evidence="4">Pyrimidine-specific ribonucleoside hydrolase RihA</fullName>
    </submittedName>
</protein>
<dbReference type="InterPro" id="IPR023186">
    <property type="entry name" value="IUNH"/>
</dbReference>
<gene>
    <name evidence="4" type="primary">rihA</name>
    <name evidence="4" type="ORF">PbB2_02695</name>
</gene>
<keyword evidence="2" id="KW-0326">Glycosidase</keyword>
<dbReference type="InterPro" id="IPR015910">
    <property type="entry name" value="I/U_nuclsd_hydro_CS"/>
</dbReference>